<dbReference type="InterPro" id="IPR043502">
    <property type="entry name" value="DNA/RNA_pol_sf"/>
</dbReference>
<evidence type="ECO:0000313" key="3">
    <source>
        <dbReference type="EMBL" id="KAK3102021.1"/>
    </source>
</evidence>
<feature type="coiled-coil region" evidence="1">
    <location>
        <begin position="167"/>
        <end position="243"/>
    </location>
</feature>
<accession>A0AA88YQD7</accession>
<reference evidence="3" key="1">
    <citation type="submission" date="2019-08" db="EMBL/GenBank/DDBJ databases">
        <title>The improved chromosome-level genome for the pearl oyster Pinctada fucata martensii using PacBio sequencing and Hi-C.</title>
        <authorList>
            <person name="Zheng Z."/>
        </authorList>
    </citation>
    <scope>NUCLEOTIDE SEQUENCE</scope>
    <source>
        <strain evidence="3">ZZ-2019</strain>
        <tissue evidence="3">Adductor muscle</tissue>
    </source>
</reference>
<keyword evidence="4" id="KW-1185">Reference proteome</keyword>
<feature type="region of interest" description="Disordered" evidence="2">
    <location>
        <begin position="280"/>
        <end position="304"/>
    </location>
</feature>
<dbReference type="Proteomes" id="UP001186944">
    <property type="component" value="Unassembled WGS sequence"/>
</dbReference>
<proteinExistence type="predicted"/>
<dbReference type="PANTHER" id="PTHR47331:SF6">
    <property type="entry name" value="DOUBLECORTIN DOMAIN-CONTAINING PROTEIN"/>
    <property type="match status" value="1"/>
</dbReference>
<evidence type="ECO:0000256" key="1">
    <source>
        <dbReference type="SAM" id="Coils"/>
    </source>
</evidence>
<name>A0AA88YQD7_PINIB</name>
<evidence type="ECO:0000256" key="2">
    <source>
        <dbReference type="SAM" id="MobiDB-lite"/>
    </source>
</evidence>
<dbReference type="CDD" id="cd01644">
    <property type="entry name" value="RT_pepA17"/>
    <property type="match status" value="1"/>
</dbReference>
<feature type="compositionally biased region" description="Polar residues" evidence="2">
    <location>
        <begin position="389"/>
        <end position="404"/>
    </location>
</feature>
<dbReference type="PANTHER" id="PTHR47331">
    <property type="entry name" value="PHD-TYPE DOMAIN-CONTAINING PROTEIN"/>
    <property type="match status" value="1"/>
</dbReference>
<comment type="caution">
    <text evidence="3">The sequence shown here is derived from an EMBL/GenBank/DDBJ whole genome shotgun (WGS) entry which is preliminary data.</text>
</comment>
<protein>
    <submittedName>
        <fullName evidence="3">Uncharacterized protein</fullName>
    </submittedName>
</protein>
<dbReference type="EMBL" id="VSWD01000005">
    <property type="protein sequence ID" value="KAK3102021.1"/>
    <property type="molecule type" value="Genomic_DNA"/>
</dbReference>
<gene>
    <name evidence="3" type="ORF">FSP39_008196</name>
</gene>
<evidence type="ECO:0000313" key="4">
    <source>
        <dbReference type="Proteomes" id="UP001186944"/>
    </source>
</evidence>
<keyword evidence="1" id="KW-0175">Coiled coil</keyword>
<feature type="region of interest" description="Disordered" evidence="2">
    <location>
        <begin position="379"/>
        <end position="404"/>
    </location>
</feature>
<dbReference type="SUPFAM" id="SSF56672">
    <property type="entry name" value="DNA/RNA polymerases"/>
    <property type="match status" value="1"/>
</dbReference>
<sequence length="1388" mass="156469">MSVSEAAPATHETNIVTETEPVVDVQVVDEQVVDETTKRVRTHTEKGRDLYHAKCIEHKKSCDASWDKVEALLMKLPTCEQTMPALSELETNINKAFTSYSQVSEKYVQYLERVNSDESRVEKYRHTSYYNRTKVIVDRKLSEIKNFKLDVVENVSLASSHSSISTLARKRAKAEAQRVRLQFMQKEAELVKKKVQMEEQEATSRAAAKRQKAELEVDIGLLKQETEAAVANTEAEALEFQERGLPLDDLPNEPVDRTEMTRDYVDNLTVSEPKDNVALPRDDLFRTPSPARPCAQPTPRIVPSMPITIPNQPAHPSVPIQTYANEQPVQPALVSSLTQRTNPSVQTFVNNQPCMSDKHIFKNCRADVKCEHCGSKRHASAMHIEKPKQSPQRTDGGEQPQNVDSVESKCTKICGQNFRGRSCGKTLLVDVYPKGHPEKTLRLYAILDDQSSGTLGTTALFDNLDISDEPTTYTLKSCSGSTTMIGRRAKDLVIQCIDSSEAFELPVVIECDDIRNETSEIATPEVAMSHPHLQSIAPSIPPLDTRASIQLLIGRDLPEVHHVKDQIVGPRGAPFAQKLALGWAIVGEVCLGQVHRPHTLNVNKTHVMSNGRGTVFEPCKYNIHVKEHLNPAINVQPPHDFKGDNVFLKSADVDQVSLSVEDRKFLDLMNKELYRDENGHRTAPLPFRSPAVVMPNNRSQAWKRAQVLDASLRKDPVKEKHFLTFMKKVLDSGAAEVAPSTPTNDCWYLPLFGVYHPHKPDQIRGVFDSSAVFEGVSLNNVLMTGPDLTNSLLGILLRFRKDRIAIMADVEQMFYQFYVKEEHRDYLRFFWHKDNKLDCPLIEYRMKVHVFGNSPSPSIATYGLRRTVTDADEDVKAFVSNDFYVDDALTSLPTSTEAVNLIRKTQATLKENGSIRLHKIASNSAEVMTAFPVDDLEKNIKFLTLGEDALPLQRSLGMSWDLNEDCFLFSVVDKPYTRRGILSTVNSLYDPLGFIAPITISGKILLRDVAPPGTDWDEPLSESHQMKWKDWLTSLQAIQHIRIPRMCVPQSISLANTYEVHIFCDASEVAIASVAYIKVVDSSGASHSGFLMGKSKLAPSKGHTIPRLELCGAVLATEIADILSHHLSIDLSSSCYHTDSRVVLGYIGNLTRRFYTYVSNRVERIHKMSTPSQWSFVPTHMNPADSGTRRSTSVIDLSQSSWINGPKWLQEQPTHQEHEKAPFPLIDPETDKELRPEIVAQKTSIEIPAKLGTHRYKRFSAWHSAVTATSFLRHVIHSYKAGSVKCRGWHTCTNRTLQEYQDAETFLLKEVQRESFAEEIYCLSNGKHLPKTVLYSLFVRFSIMKDYCVWEVGSVVSKNTYQYLRSIQLFFRKVIISPNFSFVTIMKQ</sequence>
<dbReference type="InterPro" id="IPR008042">
    <property type="entry name" value="Retrotrans_Pao"/>
</dbReference>
<organism evidence="3 4">
    <name type="scientific">Pinctada imbricata</name>
    <name type="common">Atlantic pearl-oyster</name>
    <name type="synonym">Pinctada martensii</name>
    <dbReference type="NCBI Taxonomy" id="66713"/>
    <lineage>
        <taxon>Eukaryota</taxon>
        <taxon>Metazoa</taxon>
        <taxon>Spiralia</taxon>
        <taxon>Lophotrochozoa</taxon>
        <taxon>Mollusca</taxon>
        <taxon>Bivalvia</taxon>
        <taxon>Autobranchia</taxon>
        <taxon>Pteriomorphia</taxon>
        <taxon>Pterioida</taxon>
        <taxon>Pterioidea</taxon>
        <taxon>Pteriidae</taxon>
        <taxon>Pinctada</taxon>
    </lineage>
</organism>
<dbReference type="Pfam" id="PF05380">
    <property type="entry name" value="Peptidase_A17"/>
    <property type="match status" value="1"/>
</dbReference>